<evidence type="ECO:0000256" key="3">
    <source>
        <dbReference type="ARBA" id="ARBA00022801"/>
    </source>
</evidence>
<dbReference type="EMBL" id="FQWZ01000002">
    <property type="protein sequence ID" value="SHG67808.1"/>
    <property type="molecule type" value="Genomic_DNA"/>
</dbReference>
<evidence type="ECO:0000256" key="2">
    <source>
        <dbReference type="ARBA" id="ARBA00022723"/>
    </source>
</evidence>
<dbReference type="GO" id="GO:0046872">
    <property type="term" value="F:metal ion binding"/>
    <property type="evidence" value="ECO:0007669"/>
    <property type="project" value="UniProtKB-KW"/>
</dbReference>
<keyword evidence="3" id="KW-0378">Hydrolase</keyword>
<dbReference type="PIRSF" id="PIRSF039012">
    <property type="entry name" value="ASP"/>
    <property type="match status" value="1"/>
</dbReference>
<dbReference type="InterPro" id="IPR055438">
    <property type="entry name" value="AstE_AspA_cat"/>
</dbReference>
<protein>
    <recommendedName>
        <fullName evidence="5">Succinylglutamate desuccinylase/Aspartoacylase catalytic domain-containing protein</fullName>
    </recommendedName>
</protein>
<dbReference type="PANTHER" id="PTHR37326:SF2">
    <property type="entry name" value="SUCCINYLGLUTAMATE DESUCCINYLASE_ASPARTOACYLASE FAMILY PROTEIN"/>
    <property type="match status" value="1"/>
</dbReference>
<accession>A0A1M5LRY9</accession>
<dbReference type="STRING" id="490188.SAMN04488068_1060"/>
<dbReference type="InterPro" id="IPR053138">
    <property type="entry name" value="N-alpha-Ac-DABA_deacetylase"/>
</dbReference>
<evidence type="ECO:0000256" key="4">
    <source>
        <dbReference type="ARBA" id="ARBA00022833"/>
    </source>
</evidence>
<gene>
    <name evidence="6" type="ORF">SAMN04488068_1060</name>
</gene>
<dbReference type="GO" id="GO:0016811">
    <property type="term" value="F:hydrolase activity, acting on carbon-nitrogen (but not peptide) bonds, in linear amides"/>
    <property type="evidence" value="ECO:0007669"/>
    <property type="project" value="InterPro"/>
</dbReference>
<keyword evidence="2" id="KW-0479">Metal-binding</keyword>
<dbReference type="CDD" id="cd06251">
    <property type="entry name" value="M14_ASTE_ASPA-like"/>
    <property type="match status" value="1"/>
</dbReference>
<dbReference type="Pfam" id="PF24827">
    <property type="entry name" value="AstE_AspA_cat"/>
    <property type="match status" value="1"/>
</dbReference>
<dbReference type="RefSeq" id="WP_072894924.1">
    <property type="nucleotide sequence ID" value="NZ_FQWZ01000002.1"/>
</dbReference>
<dbReference type="PANTHER" id="PTHR37326">
    <property type="entry name" value="BLL3975 PROTEIN"/>
    <property type="match status" value="1"/>
</dbReference>
<dbReference type="AlphaFoldDB" id="A0A1M5LRY9"/>
<evidence type="ECO:0000256" key="1">
    <source>
        <dbReference type="ARBA" id="ARBA00001947"/>
    </source>
</evidence>
<dbReference type="Proteomes" id="UP000199758">
    <property type="component" value="Unassembled WGS sequence"/>
</dbReference>
<dbReference type="Gene3D" id="3.40.630.10">
    <property type="entry name" value="Zn peptidases"/>
    <property type="match status" value="1"/>
</dbReference>
<name>A0A1M5LRY9_9GAMM</name>
<dbReference type="SUPFAM" id="SSF53187">
    <property type="entry name" value="Zn-dependent exopeptidases"/>
    <property type="match status" value="1"/>
</dbReference>
<evidence type="ECO:0000313" key="7">
    <source>
        <dbReference type="Proteomes" id="UP000199758"/>
    </source>
</evidence>
<proteinExistence type="predicted"/>
<evidence type="ECO:0000259" key="5">
    <source>
        <dbReference type="Pfam" id="PF24827"/>
    </source>
</evidence>
<comment type="cofactor">
    <cofactor evidence="1">
        <name>Zn(2+)</name>
        <dbReference type="ChEBI" id="CHEBI:29105"/>
    </cofactor>
</comment>
<dbReference type="OrthoDB" id="9782876at2"/>
<dbReference type="GO" id="GO:0016788">
    <property type="term" value="F:hydrolase activity, acting on ester bonds"/>
    <property type="evidence" value="ECO:0007669"/>
    <property type="project" value="InterPro"/>
</dbReference>
<dbReference type="InterPro" id="IPR043795">
    <property type="entry name" value="N-alpha-Ac-DABA-like"/>
</dbReference>
<organism evidence="6 7">
    <name type="scientific">Hydrocarboniphaga daqingensis</name>
    <dbReference type="NCBI Taxonomy" id="490188"/>
    <lineage>
        <taxon>Bacteria</taxon>
        <taxon>Pseudomonadati</taxon>
        <taxon>Pseudomonadota</taxon>
        <taxon>Gammaproteobacteria</taxon>
        <taxon>Nevskiales</taxon>
        <taxon>Nevskiaceae</taxon>
        <taxon>Hydrocarboniphaga</taxon>
    </lineage>
</organism>
<sequence>MSSGTDSLTPFTIGDIAVMAGQRRNVDLPIATLYTSAPVSLPVIVQRGSVAGPTLFVSAALHGDEIIGVEVIRRLLKLPVLQQLRGTLLAVPVVNVMAFLHQSRYLPDRRDLNRSFPGSESGSLAARLAHVFIREVVERSDYGIDLHTGAIHRPNLPQIRTDLRNPVNLRLAQAFGAPLFLNSKPASGTLREYTTRRNIPVILYESSEALRFDETAIRIGVQGVLNVMRELEMLPRLPDGAPAAPSPVLARASRWARSPSSGILRAQVALGDHVRAGQTLGVVGDPFGGVDVPIVAPDDGLVIGRLSLPLVHEGDAVFHIAEVADPRVTSLAFTQLEAMTRDIESDEPPIV</sequence>
<keyword evidence="4" id="KW-0862">Zinc</keyword>
<reference evidence="6 7" key="1">
    <citation type="submission" date="2016-11" db="EMBL/GenBank/DDBJ databases">
        <authorList>
            <person name="Jaros S."/>
            <person name="Januszkiewicz K."/>
            <person name="Wedrychowicz H."/>
        </authorList>
    </citation>
    <scope>NUCLEOTIDE SEQUENCE [LARGE SCALE GENOMIC DNA]</scope>
    <source>
        <strain evidence="6 7">CGMCC 1.7049</strain>
    </source>
</reference>
<feature type="domain" description="Succinylglutamate desuccinylase/Aspartoacylase catalytic" evidence="5">
    <location>
        <begin position="51"/>
        <end position="230"/>
    </location>
</feature>
<keyword evidence="7" id="KW-1185">Reference proteome</keyword>
<evidence type="ECO:0000313" key="6">
    <source>
        <dbReference type="EMBL" id="SHG67808.1"/>
    </source>
</evidence>